<proteinExistence type="predicted"/>
<accession>A0A8S9PRM6</accession>
<dbReference type="EMBL" id="QGKX02001347">
    <property type="protein sequence ID" value="KAF3526483.1"/>
    <property type="molecule type" value="Genomic_DNA"/>
</dbReference>
<organism evidence="1 2">
    <name type="scientific">Brassica cretica</name>
    <name type="common">Mustard</name>
    <dbReference type="NCBI Taxonomy" id="69181"/>
    <lineage>
        <taxon>Eukaryota</taxon>
        <taxon>Viridiplantae</taxon>
        <taxon>Streptophyta</taxon>
        <taxon>Embryophyta</taxon>
        <taxon>Tracheophyta</taxon>
        <taxon>Spermatophyta</taxon>
        <taxon>Magnoliopsida</taxon>
        <taxon>eudicotyledons</taxon>
        <taxon>Gunneridae</taxon>
        <taxon>Pentapetalae</taxon>
        <taxon>rosids</taxon>
        <taxon>malvids</taxon>
        <taxon>Brassicales</taxon>
        <taxon>Brassicaceae</taxon>
        <taxon>Brassiceae</taxon>
        <taxon>Brassica</taxon>
    </lineage>
</organism>
<comment type="caution">
    <text evidence="1">The sequence shown here is derived from an EMBL/GenBank/DDBJ whole genome shotgun (WGS) entry which is preliminary data.</text>
</comment>
<gene>
    <name evidence="1" type="ORF">F2Q69_00046148</name>
</gene>
<reference evidence="1" key="1">
    <citation type="submission" date="2019-12" db="EMBL/GenBank/DDBJ databases">
        <title>Genome sequencing and annotation of Brassica cretica.</title>
        <authorList>
            <person name="Studholme D.J."/>
            <person name="Sarris P."/>
        </authorList>
    </citation>
    <scope>NUCLEOTIDE SEQUENCE</scope>
    <source>
        <strain evidence="1">PFS-109/04</strain>
        <tissue evidence="1">Leaf</tissue>
    </source>
</reference>
<name>A0A8S9PRM6_BRACR</name>
<dbReference type="Proteomes" id="UP000712600">
    <property type="component" value="Unassembled WGS sequence"/>
</dbReference>
<evidence type="ECO:0000313" key="1">
    <source>
        <dbReference type="EMBL" id="KAF3526483.1"/>
    </source>
</evidence>
<sequence length="113" mass="12432">MSFMSSHKCYTKSNQISSGFVITNASSQVSVRGSHNQSSTINFAPSPPVSYAKSFMSSHKCYTKSNQISSGFVITNASSQVSVRGVSLCFTISFSEREVLYRSNRCTHLRAKK</sequence>
<evidence type="ECO:0000313" key="2">
    <source>
        <dbReference type="Proteomes" id="UP000712600"/>
    </source>
</evidence>
<protein>
    <submittedName>
        <fullName evidence="1">Uncharacterized protein</fullName>
    </submittedName>
</protein>
<dbReference type="AlphaFoldDB" id="A0A8S9PRM6"/>
<feature type="non-terminal residue" evidence="1">
    <location>
        <position position="1"/>
    </location>
</feature>